<proteinExistence type="predicted"/>
<dbReference type="InterPro" id="IPR019285">
    <property type="entry name" value="DUF2336"/>
</dbReference>
<dbReference type="Pfam" id="PF10098">
    <property type="entry name" value="DUF2336"/>
    <property type="match status" value="1"/>
</dbReference>
<evidence type="ECO:0008006" key="3">
    <source>
        <dbReference type="Google" id="ProtNLM"/>
    </source>
</evidence>
<dbReference type="PIRSF" id="PIRSF035865">
    <property type="entry name" value="UCP035865"/>
    <property type="match status" value="1"/>
</dbReference>
<organism evidence="1 2">
    <name type="scientific">Caulobacter mirabilis</name>
    <dbReference type="NCBI Taxonomy" id="69666"/>
    <lineage>
        <taxon>Bacteria</taxon>
        <taxon>Pseudomonadati</taxon>
        <taxon>Pseudomonadota</taxon>
        <taxon>Alphaproteobacteria</taxon>
        <taxon>Caulobacterales</taxon>
        <taxon>Caulobacteraceae</taxon>
        <taxon>Caulobacter</taxon>
    </lineage>
</organism>
<dbReference type="AlphaFoldDB" id="A0A2D2B468"/>
<evidence type="ECO:0000313" key="1">
    <source>
        <dbReference type="EMBL" id="ATQ45063.1"/>
    </source>
</evidence>
<reference evidence="1 2" key="1">
    <citation type="submission" date="2017-10" db="EMBL/GenBank/DDBJ databases">
        <title>Genome sequence of Caulobacter mirabilis FWC38.</title>
        <authorList>
            <person name="Fiebig A."/>
            <person name="Crosson S."/>
        </authorList>
    </citation>
    <scope>NUCLEOTIDE SEQUENCE [LARGE SCALE GENOMIC DNA]</scope>
    <source>
        <strain evidence="1 2">FWC 38</strain>
    </source>
</reference>
<protein>
    <recommendedName>
        <fullName evidence="3">DUF2336 domain-containing protein</fullName>
    </recommendedName>
</protein>
<sequence length="334" mass="36594">MFFAGETHAAGEMALFDAVLSQLAGEMEVAVRAELAERMAQGGGAAPTNLMRNLAVDDIEVARPVLEQSGALSDEDLMRVARTKGQEHLRAISQRPTLSAAVSDAIVERGDDDTLGVLLRNEGAALSRRAQERAVDRAAHNPDLHEAVVSRDSLPIDLLNEMYFVVEARLRDHILTRNAEVNPAELEAALSAGRKRVALGDGALPADYAEAEKTVRGLIARNDVGPRTLAAMLRNRETTKFLIALAELADIDFHTARRILERKELDALAIVCKAADFDRALFLTFTVLILNRDDAAMTRAKAYGDLYNDLPREAALRTIRFWRMRRTTGDVAAA</sequence>
<dbReference type="KEGG" id="cmb:CSW64_16170"/>
<dbReference type="OrthoDB" id="7888976at2"/>
<evidence type="ECO:0000313" key="2">
    <source>
        <dbReference type="Proteomes" id="UP000228945"/>
    </source>
</evidence>
<dbReference type="InterPro" id="IPR014598">
    <property type="entry name" value="UCP035865"/>
</dbReference>
<name>A0A2D2B468_9CAUL</name>
<dbReference type="Proteomes" id="UP000228945">
    <property type="component" value="Chromosome"/>
</dbReference>
<gene>
    <name evidence="1" type="ORF">CSW64_16170</name>
</gene>
<accession>A0A2D2B468</accession>
<dbReference type="EMBL" id="CP024201">
    <property type="protein sequence ID" value="ATQ45063.1"/>
    <property type="molecule type" value="Genomic_DNA"/>
</dbReference>
<keyword evidence="2" id="KW-1185">Reference proteome</keyword>